<organism evidence="12 13">
    <name type="scientific">Thiospirochaeta perfilievii</name>
    <dbReference type="NCBI Taxonomy" id="252967"/>
    <lineage>
        <taxon>Bacteria</taxon>
        <taxon>Pseudomonadati</taxon>
        <taxon>Spirochaetota</taxon>
        <taxon>Spirochaetia</taxon>
        <taxon>Spirochaetales</taxon>
        <taxon>Spirochaetaceae</taxon>
        <taxon>Thiospirochaeta</taxon>
    </lineage>
</organism>
<evidence type="ECO:0000256" key="9">
    <source>
        <dbReference type="SAM" id="Phobius"/>
    </source>
</evidence>
<dbReference type="OrthoDB" id="9798188at2"/>
<evidence type="ECO:0000256" key="8">
    <source>
        <dbReference type="PROSITE-ProRule" id="PRU01193"/>
    </source>
</evidence>
<evidence type="ECO:0000313" key="12">
    <source>
        <dbReference type="EMBL" id="QEN04538.1"/>
    </source>
</evidence>
<dbReference type="KEGG" id="sper:EW093_07430"/>
<dbReference type="GO" id="GO:0005886">
    <property type="term" value="C:plasma membrane"/>
    <property type="evidence" value="ECO:0007669"/>
    <property type="project" value="TreeGrafter"/>
</dbReference>
<keyword evidence="6 8" id="KW-0472">Membrane</keyword>
<gene>
    <name evidence="12" type="ORF">EW093_07430</name>
</gene>
<dbReference type="Pfam" id="PF03471">
    <property type="entry name" value="CorC_HlyC"/>
    <property type="match status" value="1"/>
</dbReference>
<dbReference type="Gene3D" id="3.30.465.10">
    <property type="match status" value="1"/>
</dbReference>
<dbReference type="GO" id="GO:0050660">
    <property type="term" value="F:flavin adenine dinucleotide binding"/>
    <property type="evidence" value="ECO:0007669"/>
    <property type="project" value="InterPro"/>
</dbReference>
<dbReference type="SUPFAM" id="SSF54631">
    <property type="entry name" value="CBS-domain pair"/>
    <property type="match status" value="1"/>
</dbReference>
<dbReference type="InterPro" id="IPR000644">
    <property type="entry name" value="CBS_dom"/>
</dbReference>
<sequence>MDIIALVVLLILSGFFSGTETAFTSLSLSSIHSIIKRNKKRGHKIERLVNHPQILLTTILIGNNIVNIGATTLTTTIVINRFGNFYIGFASGILVLFILIFGEVTPKQIAMGKNEFICYHTVNYILVISIIFRPLIFFITIISNFISGFFVKSSHKEITEEGLLNLVEAGSKMGVVEDYESQMVKDVFRINDTPIHGIMTHRKDVVRFDGNLTTDEIFPVLLEEGLSRIPVYEDSDENIIGIILFKDIVKLTGEERCRPIKDFSHKPIFVPGSNKVNELFIKFKIEKLNIAIVLDEYGGLDGIVTREDILEEIFGEMYDENETFEEAPIIKLNNKTWKVAGDSSFYDIEDIIGLSIPHDLGTQTINGYLTELLGNFPSPGTSIETEEGHWSIEKVESNCISSLIFVKKD</sequence>
<feature type="transmembrane region" description="Helical" evidence="9">
    <location>
        <begin position="6"/>
        <end position="34"/>
    </location>
</feature>
<feature type="domain" description="CBS" evidence="10">
    <location>
        <begin position="263"/>
        <end position="320"/>
    </location>
</feature>
<dbReference type="Proteomes" id="UP000323824">
    <property type="component" value="Chromosome"/>
</dbReference>
<dbReference type="RefSeq" id="WP_149567785.1">
    <property type="nucleotide sequence ID" value="NZ_CP035807.1"/>
</dbReference>
<keyword evidence="3" id="KW-0677">Repeat</keyword>
<dbReference type="AlphaFoldDB" id="A0A5C1QB04"/>
<dbReference type="InterPro" id="IPR002550">
    <property type="entry name" value="CNNM"/>
</dbReference>
<evidence type="ECO:0000256" key="3">
    <source>
        <dbReference type="ARBA" id="ARBA00022737"/>
    </source>
</evidence>
<proteinExistence type="predicted"/>
<dbReference type="InterPro" id="IPR005170">
    <property type="entry name" value="Transptr-assoc_dom"/>
</dbReference>
<evidence type="ECO:0000313" key="13">
    <source>
        <dbReference type="Proteomes" id="UP000323824"/>
    </source>
</evidence>
<dbReference type="InterPro" id="IPR046342">
    <property type="entry name" value="CBS_dom_sf"/>
</dbReference>
<feature type="transmembrane region" description="Helical" evidence="9">
    <location>
        <begin position="124"/>
        <end position="146"/>
    </location>
</feature>
<evidence type="ECO:0000259" key="10">
    <source>
        <dbReference type="PROSITE" id="PS51371"/>
    </source>
</evidence>
<name>A0A5C1QB04_9SPIO</name>
<dbReference type="FunFam" id="3.10.580.10:FF:000002">
    <property type="entry name" value="Magnesium/cobalt efflux protein CorC"/>
    <property type="match status" value="1"/>
</dbReference>
<evidence type="ECO:0000259" key="11">
    <source>
        <dbReference type="PROSITE" id="PS51846"/>
    </source>
</evidence>
<dbReference type="PROSITE" id="PS51846">
    <property type="entry name" value="CNNM"/>
    <property type="match status" value="1"/>
</dbReference>
<feature type="domain" description="CBS" evidence="10">
    <location>
        <begin position="199"/>
        <end position="260"/>
    </location>
</feature>
<dbReference type="InterPro" id="IPR016169">
    <property type="entry name" value="FAD-bd_PCMH_sub2"/>
</dbReference>
<dbReference type="EMBL" id="CP035807">
    <property type="protein sequence ID" value="QEN04538.1"/>
    <property type="molecule type" value="Genomic_DNA"/>
</dbReference>
<evidence type="ECO:0000256" key="7">
    <source>
        <dbReference type="PROSITE-ProRule" id="PRU00703"/>
    </source>
</evidence>
<dbReference type="PANTHER" id="PTHR22777:SF17">
    <property type="entry name" value="UPF0053 PROTEIN SLL0260"/>
    <property type="match status" value="1"/>
</dbReference>
<keyword evidence="2 8" id="KW-0812">Transmembrane</keyword>
<reference evidence="12 13" key="2">
    <citation type="submission" date="2019-09" db="EMBL/GenBank/DDBJ databases">
        <title>Complete Genome Sequence and Methylome Analysis of free living Spirochaetas.</title>
        <authorList>
            <person name="Leshcheva N."/>
            <person name="Mikheeva N."/>
        </authorList>
    </citation>
    <scope>NUCLEOTIDE SEQUENCE [LARGE SCALE GENOMIC DNA]</scope>
    <source>
        <strain evidence="12 13">P</strain>
    </source>
</reference>
<dbReference type="SMART" id="SM01091">
    <property type="entry name" value="CorC_HlyC"/>
    <property type="match status" value="1"/>
</dbReference>
<evidence type="ECO:0000256" key="2">
    <source>
        <dbReference type="ARBA" id="ARBA00022692"/>
    </source>
</evidence>
<reference evidence="12 13" key="1">
    <citation type="submission" date="2019-02" db="EMBL/GenBank/DDBJ databases">
        <authorList>
            <person name="Fomenkov A."/>
            <person name="Dubinina G."/>
            <person name="Grabovich M."/>
            <person name="Vincze T."/>
            <person name="Roberts R.J."/>
        </authorList>
    </citation>
    <scope>NUCLEOTIDE SEQUENCE [LARGE SCALE GENOMIC DNA]</scope>
    <source>
        <strain evidence="12 13">P</strain>
    </source>
</reference>
<evidence type="ECO:0000256" key="5">
    <source>
        <dbReference type="ARBA" id="ARBA00023122"/>
    </source>
</evidence>
<keyword evidence="4 8" id="KW-1133">Transmembrane helix</keyword>
<keyword evidence="5 7" id="KW-0129">CBS domain</keyword>
<evidence type="ECO:0000256" key="1">
    <source>
        <dbReference type="ARBA" id="ARBA00004141"/>
    </source>
</evidence>
<evidence type="ECO:0000256" key="6">
    <source>
        <dbReference type="ARBA" id="ARBA00023136"/>
    </source>
</evidence>
<dbReference type="Pfam" id="PF01595">
    <property type="entry name" value="CNNM"/>
    <property type="match status" value="1"/>
</dbReference>
<dbReference type="PROSITE" id="PS51371">
    <property type="entry name" value="CBS"/>
    <property type="match status" value="2"/>
</dbReference>
<feature type="transmembrane region" description="Helical" evidence="9">
    <location>
        <begin position="54"/>
        <end position="79"/>
    </location>
</feature>
<evidence type="ECO:0000256" key="4">
    <source>
        <dbReference type="ARBA" id="ARBA00022989"/>
    </source>
</evidence>
<dbReference type="Pfam" id="PF00571">
    <property type="entry name" value="CBS"/>
    <property type="match status" value="2"/>
</dbReference>
<dbReference type="Gene3D" id="3.10.580.10">
    <property type="entry name" value="CBS-domain"/>
    <property type="match status" value="1"/>
</dbReference>
<protein>
    <submittedName>
        <fullName evidence="12">HlyC/CorC family transporter</fullName>
    </submittedName>
</protein>
<dbReference type="InterPro" id="IPR036318">
    <property type="entry name" value="FAD-bd_PCMH-like_sf"/>
</dbReference>
<comment type="subcellular location">
    <subcellularLocation>
        <location evidence="1">Membrane</location>
        <topology evidence="1">Multi-pass membrane protein</topology>
    </subcellularLocation>
</comment>
<dbReference type="PANTHER" id="PTHR22777">
    <property type="entry name" value="HEMOLYSIN-RELATED"/>
    <property type="match status" value="1"/>
</dbReference>
<dbReference type="InterPro" id="IPR044751">
    <property type="entry name" value="Ion_transp-like_CBS"/>
</dbReference>
<keyword evidence="13" id="KW-1185">Reference proteome</keyword>
<feature type="transmembrane region" description="Helical" evidence="9">
    <location>
        <begin position="85"/>
        <end position="104"/>
    </location>
</feature>
<dbReference type="SUPFAM" id="SSF56176">
    <property type="entry name" value="FAD-binding/transporter-associated domain-like"/>
    <property type="match status" value="1"/>
</dbReference>
<accession>A0A5C1QB04</accession>
<feature type="domain" description="CNNM transmembrane" evidence="11">
    <location>
        <begin position="1"/>
        <end position="180"/>
    </location>
</feature>
<dbReference type="CDD" id="cd04590">
    <property type="entry name" value="CBS_pair_CorC_HlyC_assoc"/>
    <property type="match status" value="1"/>
</dbReference>